<protein>
    <submittedName>
        <fullName evidence="2">Phosphohydrolase</fullName>
    </submittedName>
</protein>
<name>A0A226BZG6_9FIRM</name>
<keyword evidence="3" id="KW-1185">Reference proteome</keyword>
<keyword evidence="2" id="KW-0378">Hydrolase</keyword>
<reference evidence="2 3" key="1">
    <citation type="submission" date="2017-06" db="EMBL/GenBank/DDBJ databases">
        <title>Draft Genome Sequence of Natranaerobius trueperi halophilic, alkalithermophilic bacteria from soda lakes.</title>
        <authorList>
            <person name="Zhao B."/>
        </authorList>
    </citation>
    <scope>NUCLEOTIDE SEQUENCE [LARGE SCALE GENOMIC DNA]</scope>
    <source>
        <strain evidence="2 3">DSM 18760</strain>
    </source>
</reference>
<dbReference type="RefSeq" id="WP_089023743.1">
    <property type="nucleotide sequence ID" value="NZ_NIQC01000016.1"/>
</dbReference>
<dbReference type="SUPFAM" id="SSF109604">
    <property type="entry name" value="HD-domain/PDEase-like"/>
    <property type="match status" value="1"/>
</dbReference>
<dbReference type="InterPro" id="IPR003607">
    <property type="entry name" value="HD/PDEase_dom"/>
</dbReference>
<comment type="caution">
    <text evidence="2">The sequence shown here is derived from an EMBL/GenBank/DDBJ whole genome shotgun (WGS) entry which is preliminary data.</text>
</comment>
<accession>A0A226BZG6</accession>
<dbReference type="CDD" id="cd00077">
    <property type="entry name" value="HDc"/>
    <property type="match status" value="1"/>
</dbReference>
<dbReference type="Gene3D" id="1.10.3210.10">
    <property type="entry name" value="Hypothetical protein af1432"/>
    <property type="match status" value="1"/>
</dbReference>
<organism evidence="2 3">
    <name type="scientific">Natranaerobius trueperi</name>
    <dbReference type="NCBI Taxonomy" id="759412"/>
    <lineage>
        <taxon>Bacteria</taxon>
        <taxon>Bacillati</taxon>
        <taxon>Bacillota</taxon>
        <taxon>Clostridia</taxon>
        <taxon>Natranaerobiales</taxon>
        <taxon>Natranaerobiaceae</taxon>
        <taxon>Natranaerobius</taxon>
    </lineage>
</organism>
<dbReference type="Pfam" id="PF13487">
    <property type="entry name" value="HD_5"/>
    <property type="match status" value="1"/>
</dbReference>
<sequence length="362" mass="41191">MRLINVNDIQEGMILARPVYSKNGNKLLQEGATLKEGYVPKIKQLGYSSVYIQDKLLQDVEVNDLITEELRRESINHMKETFRSVKAKTTVSAVQVLELKGIVDKLLEDIISNKNLIVDMVDIKMYDEYTFHHCVNVAVLSIIVGLSMGFNQESLYKIGLGALLHDIGKVNVSNELINKKGKLTDEEFEVVKEHTKQGYDKLKENNEIPSTSKIIALQHHERVNGEGYPEGKNDDEIHIYSKIVAVADVFDAMTSDRPYRKGYVPSEVMEYILGGAGSFFDRKVVGHFFKKVAVFPIGTEVTLNDNRVGLVIENFEKFTLRPKLRIIRENDKNIDPYDLDLRENNNKTLTIVKTNKNEQDTV</sequence>
<dbReference type="NCBIfam" id="TIGR00277">
    <property type="entry name" value="HDIG"/>
    <property type="match status" value="1"/>
</dbReference>
<evidence type="ECO:0000259" key="1">
    <source>
        <dbReference type="PROSITE" id="PS51832"/>
    </source>
</evidence>
<dbReference type="AlphaFoldDB" id="A0A226BZG6"/>
<dbReference type="SMART" id="SM00471">
    <property type="entry name" value="HDc"/>
    <property type="match status" value="1"/>
</dbReference>
<dbReference type="PANTHER" id="PTHR43155">
    <property type="entry name" value="CYCLIC DI-GMP PHOSPHODIESTERASE PA4108-RELATED"/>
    <property type="match status" value="1"/>
</dbReference>
<evidence type="ECO:0000313" key="2">
    <source>
        <dbReference type="EMBL" id="OWZ83520.1"/>
    </source>
</evidence>
<dbReference type="OrthoDB" id="9804747at2"/>
<dbReference type="GO" id="GO:0016787">
    <property type="term" value="F:hydrolase activity"/>
    <property type="evidence" value="ECO:0007669"/>
    <property type="project" value="UniProtKB-KW"/>
</dbReference>
<evidence type="ECO:0000313" key="3">
    <source>
        <dbReference type="Proteomes" id="UP000214588"/>
    </source>
</evidence>
<dbReference type="PROSITE" id="PS51832">
    <property type="entry name" value="HD_GYP"/>
    <property type="match status" value="1"/>
</dbReference>
<gene>
    <name evidence="2" type="ORF">CDO51_07890</name>
</gene>
<dbReference type="PANTHER" id="PTHR43155:SF2">
    <property type="entry name" value="CYCLIC DI-GMP PHOSPHODIESTERASE PA4108"/>
    <property type="match status" value="1"/>
</dbReference>
<feature type="domain" description="HD-GYP" evidence="1">
    <location>
        <begin position="108"/>
        <end position="304"/>
    </location>
</feature>
<dbReference type="Proteomes" id="UP000214588">
    <property type="component" value="Unassembled WGS sequence"/>
</dbReference>
<proteinExistence type="predicted"/>
<dbReference type="InterPro" id="IPR037522">
    <property type="entry name" value="HD_GYP_dom"/>
</dbReference>
<dbReference type="EMBL" id="NIQC01000016">
    <property type="protein sequence ID" value="OWZ83520.1"/>
    <property type="molecule type" value="Genomic_DNA"/>
</dbReference>
<dbReference type="InterPro" id="IPR006675">
    <property type="entry name" value="HDIG_dom"/>
</dbReference>